<dbReference type="PANTHER" id="PTHR14015:SF2">
    <property type="entry name" value="OPIOID GROWTH FACTOR RECEPTOR (OGFR) CONSERVED DOMAIN-CONTAINING PROTEIN"/>
    <property type="match status" value="1"/>
</dbReference>
<organism evidence="4 5">
    <name type="scientific">Cyclocybe aegerita</name>
    <name type="common">Black poplar mushroom</name>
    <name type="synonym">Agrocybe aegerita</name>
    <dbReference type="NCBI Taxonomy" id="1973307"/>
    <lineage>
        <taxon>Eukaryota</taxon>
        <taxon>Fungi</taxon>
        <taxon>Dikarya</taxon>
        <taxon>Basidiomycota</taxon>
        <taxon>Agaricomycotina</taxon>
        <taxon>Agaricomycetes</taxon>
        <taxon>Agaricomycetidae</taxon>
        <taxon>Agaricales</taxon>
        <taxon>Agaricineae</taxon>
        <taxon>Bolbitiaceae</taxon>
        <taxon>Cyclocybe</taxon>
    </lineage>
</organism>
<feature type="domain" description="Opioid growth factor receptor (OGFr) conserved" evidence="3">
    <location>
        <begin position="21"/>
        <end position="143"/>
    </location>
</feature>
<dbReference type="InterPro" id="IPR006757">
    <property type="entry name" value="OGF_rcpt"/>
</dbReference>
<comment type="similarity">
    <text evidence="1">Belongs to the opioid growth factor receptor family.</text>
</comment>
<protein>
    <recommendedName>
        <fullName evidence="3">Opioid growth factor receptor (OGFr) conserved domain-containing protein</fullName>
    </recommendedName>
</protein>
<dbReference type="Pfam" id="PF04664">
    <property type="entry name" value="OGFr_N"/>
    <property type="match status" value="2"/>
</dbReference>
<proteinExistence type="inferred from homology"/>
<evidence type="ECO:0000313" key="5">
    <source>
        <dbReference type="Proteomes" id="UP000467700"/>
    </source>
</evidence>
<dbReference type="GO" id="GO:0016020">
    <property type="term" value="C:membrane"/>
    <property type="evidence" value="ECO:0007669"/>
    <property type="project" value="InterPro"/>
</dbReference>
<dbReference type="InterPro" id="IPR039574">
    <property type="entry name" value="OGFr"/>
</dbReference>
<dbReference type="Proteomes" id="UP000467700">
    <property type="component" value="Unassembled WGS sequence"/>
</dbReference>
<evidence type="ECO:0000256" key="1">
    <source>
        <dbReference type="ARBA" id="ARBA00010365"/>
    </source>
</evidence>
<sequence length="285" mass="33494">MAIPRDVQEFLDAYPDVEDDPAATANLEFYSNKHRCRPDNCTIEEIHETWLGDYDKLEFKHGYIQWLFPIREYGMNYESQPLQTHEIQKMKADPAVVERVFESYRLMLDFYGMRLVSTETGLVDRALPPRNFEARYRNLARESPPFRSKIDPTIHRPPPSQGASHNNLRISRILKCLSEMGLERLNAGFLLHVLAEQSEFSELNSWGIRSSMDRWWANCLRNEEERAWIRDLIRRVRLAEDGYVFTRDNYEKILKNRAETGELGLPQNPLGEQPQTDEESIRKTD</sequence>
<dbReference type="OrthoDB" id="9030204at2759"/>
<dbReference type="PANTHER" id="PTHR14015">
    <property type="entry name" value="OPIOID GROWTH FACTOR RECEPTOR OGFR ZETA-TYPE OPIOID RECEPTOR"/>
    <property type="match status" value="1"/>
</dbReference>
<evidence type="ECO:0000313" key="4">
    <source>
        <dbReference type="EMBL" id="CAA7261506.1"/>
    </source>
</evidence>
<evidence type="ECO:0000259" key="3">
    <source>
        <dbReference type="Pfam" id="PF04664"/>
    </source>
</evidence>
<feature type="domain" description="Opioid growth factor receptor (OGFr) conserved" evidence="3">
    <location>
        <begin position="163"/>
        <end position="233"/>
    </location>
</feature>
<dbReference type="GO" id="GO:0140625">
    <property type="term" value="F:opioid growth factor receptor activity"/>
    <property type="evidence" value="ECO:0007669"/>
    <property type="project" value="InterPro"/>
</dbReference>
<keyword evidence="5" id="KW-1185">Reference proteome</keyword>
<accession>A0A8S0W8M8</accession>
<feature type="region of interest" description="Disordered" evidence="2">
    <location>
        <begin position="261"/>
        <end position="285"/>
    </location>
</feature>
<evidence type="ECO:0000256" key="2">
    <source>
        <dbReference type="SAM" id="MobiDB-lite"/>
    </source>
</evidence>
<gene>
    <name evidence="4" type="ORF">AAE3_LOCUS3700</name>
</gene>
<reference evidence="4 5" key="1">
    <citation type="submission" date="2020-01" db="EMBL/GenBank/DDBJ databases">
        <authorList>
            <person name="Gupta K D."/>
        </authorList>
    </citation>
    <scope>NUCLEOTIDE SEQUENCE [LARGE SCALE GENOMIC DNA]</scope>
</reference>
<dbReference type="AlphaFoldDB" id="A0A8S0W8M8"/>
<name>A0A8S0W8M8_CYCAE</name>
<comment type="caution">
    <text evidence="4">The sequence shown here is derived from an EMBL/GenBank/DDBJ whole genome shotgun (WGS) entry which is preliminary data.</text>
</comment>
<dbReference type="EMBL" id="CACVBS010000033">
    <property type="protein sequence ID" value="CAA7261506.1"/>
    <property type="molecule type" value="Genomic_DNA"/>
</dbReference>